<dbReference type="PANTHER" id="PTHR43384">
    <property type="entry name" value="SEPTUM SITE-DETERMINING PROTEIN MIND HOMOLOG, CHLOROPLASTIC-RELATED"/>
    <property type="match status" value="1"/>
</dbReference>
<gene>
    <name evidence="2" type="ordered locus">PACID_14800</name>
</gene>
<dbReference type="InterPro" id="IPR027417">
    <property type="entry name" value="P-loop_NTPase"/>
</dbReference>
<organism evidence="2 3">
    <name type="scientific">Acidipropionibacterium acidipropionici (strain ATCC 4875 / DSM 20272 / JCM 6432 / NBRC 12425 / NCIMB 8070 / 4)</name>
    <name type="common">Propionibacterium acidipropionici</name>
    <dbReference type="NCBI Taxonomy" id="1171373"/>
    <lineage>
        <taxon>Bacteria</taxon>
        <taxon>Bacillati</taxon>
        <taxon>Actinomycetota</taxon>
        <taxon>Actinomycetes</taxon>
        <taxon>Propionibacteriales</taxon>
        <taxon>Propionibacteriaceae</taxon>
        <taxon>Acidipropionibacterium</taxon>
    </lineage>
</organism>
<feature type="region of interest" description="Disordered" evidence="1">
    <location>
        <begin position="53"/>
        <end position="94"/>
    </location>
</feature>
<sequence>MNPTITLTSDGHGTLTIDGAQPLTVTADTPDQASQQLIRRAARFATSTHQNLTVTITDDESTTQVDVTADGHTSDPRPAPEPQADLRDAEAASTSHADLIAQLATNEPDHETTNALSPITPQSATPQRGDQDAEDHQGLTPPPRRSFLTTNHITEPATHGWRGLLNHIGLRISPGPAERSTRDDANAVSQRWPGVRTIAVVNGKGGAGKTPTTALLSAVLARWGGSGVIAWDTNQTRGTLGWRTEQGPHNATVLDLLPQTQCLLSTSAQSADLAHYTHHQAEDRYDVLRSQPMELAADQRITPDSIDQVLDVLGKYYRLVIADTGNDESDPAWLQTVSHADLIVVATSTRDDHAEAGALLLEKLAQRGDHEAQLAANSVAVITQADPRADKTDIRRITDGYTTLTRQVVTIPHDPAMVDGWLRWNTLRPTTQRAWLRAAAAVARGL</sequence>
<dbReference type="GO" id="GO:0016887">
    <property type="term" value="F:ATP hydrolysis activity"/>
    <property type="evidence" value="ECO:0007669"/>
    <property type="project" value="TreeGrafter"/>
</dbReference>
<dbReference type="GO" id="GO:0009898">
    <property type="term" value="C:cytoplasmic side of plasma membrane"/>
    <property type="evidence" value="ECO:0007669"/>
    <property type="project" value="TreeGrafter"/>
</dbReference>
<evidence type="ECO:0000313" key="2">
    <source>
        <dbReference type="EMBL" id="AFV89294.1"/>
    </source>
</evidence>
<name>K7RMX1_ACIA4</name>
<dbReference type="PATRIC" id="fig|1171373.8.peg.1467"/>
<dbReference type="HOGENOM" id="CLU_003609_6_1_11"/>
<reference evidence="2 3" key="1">
    <citation type="journal article" date="2012" name="BMC Genomics">
        <title>The genome sequence of Propionibacterium acidipropionici provides insights into its biotechnological and industrial potential.</title>
        <authorList>
            <person name="Parizzi L.P."/>
            <person name="Grassi M.C."/>
            <person name="Llerena L.A."/>
            <person name="Carazzolle M.F."/>
            <person name="Queiroz V.L."/>
            <person name="Lunardi I."/>
            <person name="Zeidler A.F."/>
            <person name="Teixeira P.J."/>
            <person name="Mieczkowski P."/>
            <person name="Rincones J."/>
            <person name="Pereira G.A."/>
        </authorList>
    </citation>
    <scope>NUCLEOTIDE SEQUENCE [LARGE SCALE GENOMIC DNA]</scope>
    <source>
        <strain evidence="3">ATCC 4875 / DSM 20272 / JCM 6432 / NBRC 12425 / NCIMB 8070</strain>
    </source>
</reference>
<dbReference type="AlphaFoldDB" id="K7RMX1"/>
<dbReference type="EMBL" id="CP003493">
    <property type="protein sequence ID" value="AFV89294.1"/>
    <property type="molecule type" value="Genomic_DNA"/>
</dbReference>
<evidence type="ECO:0000256" key="1">
    <source>
        <dbReference type="SAM" id="MobiDB-lite"/>
    </source>
</evidence>
<dbReference type="GO" id="GO:0051782">
    <property type="term" value="P:negative regulation of cell division"/>
    <property type="evidence" value="ECO:0007669"/>
    <property type="project" value="TreeGrafter"/>
</dbReference>
<dbReference type="InterPro" id="IPR050625">
    <property type="entry name" value="ParA/MinD_ATPase"/>
</dbReference>
<feature type="compositionally biased region" description="Polar residues" evidence="1">
    <location>
        <begin position="53"/>
        <end position="66"/>
    </location>
</feature>
<dbReference type="KEGG" id="pbo:PACID_14800"/>
<dbReference type="SUPFAM" id="SSF52540">
    <property type="entry name" value="P-loop containing nucleoside triphosphate hydrolases"/>
    <property type="match status" value="1"/>
</dbReference>
<feature type="compositionally biased region" description="Polar residues" evidence="1">
    <location>
        <begin position="113"/>
        <end position="128"/>
    </location>
</feature>
<evidence type="ECO:0000313" key="3">
    <source>
        <dbReference type="Proteomes" id="UP000000214"/>
    </source>
</evidence>
<proteinExistence type="predicted"/>
<dbReference type="PANTHER" id="PTHR43384:SF14">
    <property type="entry name" value="ESX-1 SECRETION-ASSOCIATED PROTEIN ESPI"/>
    <property type="match status" value="1"/>
</dbReference>
<dbReference type="GO" id="GO:0005829">
    <property type="term" value="C:cytosol"/>
    <property type="evidence" value="ECO:0007669"/>
    <property type="project" value="TreeGrafter"/>
</dbReference>
<dbReference type="STRING" id="1171373.PACID_14800"/>
<dbReference type="GO" id="GO:0005524">
    <property type="term" value="F:ATP binding"/>
    <property type="evidence" value="ECO:0007669"/>
    <property type="project" value="TreeGrafter"/>
</dbReference>
<protein>
    <submittedName>
        <fullName evidence="2">ATPase</fullName>
    </submittedName>
</protein>
<dbReference type="Proteomes" id="UP000000214">
    <property type="component" value="Chromosome"/>
</dbReference>
<accession>K7RMX1</accession>
<feature type="region of interest" description="Disordered" evidence="1">
    <location>
        <begin position="108"/>
        <end position="149"/>
    </location>
</feature>
<dbReference type="Gene3D" id="3.40.50.300">
    <property type="entry name" value="P-loop containing nucleotide triphosphate hydrolases"/>
    <property type="match status" value="1"/>
</dbReference>
<dbReference type="eggNOG" id="COG0455">
    <property type="taxonomic scope" value="Bacteria"/>
</dbReference>
<dbReference type="RefSeq" id="WP_015070201.1">
    <property type="nucleotide sequence ID" value="NC_019395.1"/>
</dbReference>